<name>A0A1R0GQH9_9FUNG</name>
<keyword evidence="2" id="KW-1185">Reference proteome</keyword>
<dbReference type="AlphaFoldDB" id="A0A1R0GQH9"/>
<protein>
    <recommendedName>
        <fullName evidence="3">Retrotransposon gag domain-containing protein</fullName>
    </recommendedName>
</protein>
<sequence>MPISFEVFPPKFGGTESECKSVDAWTTSFSDAVNYNECTAEQAVSLFKLWLHGEAAIWRLKLQDSATIRGWDLAEWLEQLKLHFVIEEEEQEGDLITFSRMRKGESQSWPEFNKEVLNYVARIPGGLYTEKWLAKTYLEILARTDIDLWRSLYKQLKDCTLAIIIREVNLTAIILKKGLAAIENETNDELKKKSWFKEIAIRGHPIPGSS</sequence>
<evidence type="ECO:0000313" key="2">
    <source>
        <dbReference type="Proteomes" id="UP000187455"/>
    </source>
</evidence>
<evidence type="ECO:0000313" key="1">
    <source>
        <dbReference type="EMBL" id="OLY79147.1"/>
    </source>
</evidence>
<dbReference type="Proteomes" id="UP000187455">
    <property type="component" value="Unassembled WGS sequence"/>
</dbReference>
<gene>
    <name evidence="1" type="ORF">AYI68_g6791</name>
</gene>
<comment type="caution">
    <text evidence="1">The sequence shown here is derived from an EMBL/GenBank/DDBJ whole genome shotgun (WGS) entry which is preliminary data.</text>
</comment>
<reference evidence="1 2" key="1">
    <citation type="journal article" date="2016" name="Mol. Biol. Evol.">
        <title>Genome-Wide Survey of Gut Fungi (Harpellales) Reveals the First Horizontally Transferred Ubiquitin Gene from a Mosquito Host.</title>
        <authorList>
            <person name="Wang Y."/>
            <person name="White M.M."/>
            <person name="Kvist S."/>
            <person name="Moncalvo J.M."/>
        </authorList>
    </citation>
    <scope>NUCLEOTIDE SEQUENCE [LARGE SCALE GENOMIC DNA]</scope>
    <source>
        <strain evidence="1 2">ALG-7-W6</strain>
    </source>
</reference>
<proteinExistence type="predicted"/>
<accession>A0A1R0GQH9</accession>
<dbReference type="OrthoDB" id="5587272at2759"/>
<organism evidence="1 2">
    <name type="scientific">Smittium mucronatum</name>
    <dbReference type="NCBI Taxonomy" id="133383"/>
    <lineage>
        <taxon>Eukaryota</taxon>
        <taxon>Fungi</taxon>
        <taxon>Fungi incertae sedis</taxon>
        <taxon>Zoopagomycota</taxon>
        <taxon>Kickxellomycotina</taxon>
        <taxon>Harpellomycetes</taxon>
        <taxon>Harpellales</taxon>
        <taxon>Legeriomycetaceae</taxon>
        <taxon>Smittium</taxon>
    </lineage>
</organism>
<dbReference type="EMBL" id="LSSL01004885">
    <property type="protein sequence ID" value="OLY79147.1"/>
    <property type="molecule type" value="Genomic_DNA"/>
</dbReference>
<evidence type="ECO:0008006" key="3">
    <source>
        <dbReference type="Google" id="ProtNLM"/>
    </source>
</evidence>